<evidence type="ECO:0000256" key="2">
    <source>
        <dbReference type="ARBA" id="ARBA00022801"/>
    </source>
</evidence>
<feature type="chain" id="PRO_5035322382" evidence="3">
    <location>
        <begin position="21"/>
        <end position="556"/>
    </location>
</feature>
<comment type="caution">
    <text evidence="5">The sequence shown here is derived from an EMBL/GenBank/DDBJ whole genome shotgun (WGS) entry which is preliminary data.</text>
</comment>
<evidence type="ECO:0000256" key="3">
    <source>
        <dbReference type="SAM" id="SignalP"/>
    </source>
</evidence>
<organism evidence="5 6">
    <name type="scientific">Fusarium oxysporum f. sp. rapae</name>
    <dbReference type="NCBI Taxonomy" id="485398"/>
    <lineage>
        <taxon>Eukaryota</taxon>
        <taxon>Fungi</taxon>
        <taxon>Dikarya</taxon>
        <taxon>Ascomycota</taxon>
        <taxon>Pezizomycotina</taxon>
        <taxon>Sordariomycetes</taxon>
        <taxon>Hypocreomycetidae</taxon>
        <taxon>Hypocreales</taxon>
        <taxon>Nectriaceae</taxon>
        <taxon>Fusarium</taxon>
        <taxon>Fusarium oxysporum species complex</taxon>
    </lineage>
</organism>
<dbReference type="PANTHER" id="PTHR43248">
    <property type="entry name" value="2-SUCCINYL-6-HYDROXY-2,4-CYCLOHEXADIENE-1-CARBOXYLATE SYNTHASE"/>
    <property type="match status" value="1"/>
</dbReference>
<dbReference type="Pfam" id="PF08386">
    <property type="entry name" value="Abhydrolase_4"/>
    <property type="match status" value="1"/>
</dbReference>
<reference evidence="5" key="1">
    <citation type="submission" date="2021-04" db="EMBL/GenBank/DDBJ databases">
        <title>First draft genome resource for Brassicaceae pathogens Fusarium oxysporum f. sp. raphani and Fusarium oxysporum f. sp. rapae.</title>
        <authorList>
            <person name="Asai S."/>
        </authorList>
    </citation>
    <scope>NUCLEOTIDE SEQUENCE</scope>
    <source>
        <strain evidence="5">Tf1208</strain>
    </source>
</reference>
<evidence type="ECO:0000256" key="1">
    <source>
        <dbReference type="ARBA" id="ARBA00010088"/>
    </source>
</evidence>
<keyword evidence="2" id="KW-0378">Hydrolase</keyword>
<dbReference type="Proteomes" id="UP000694050">
    <property type="component" value="Unassembled WGS sequence"/>
</dbReference>
<evidence type="ECO:0000313" key="6">
    <source>
        <dbReference type="Proteomes" id="UP000694050"/>
    </source>
</evidence>
<protein>
    <submittedName>
        <fullName evidence="5">Tripeptidyl aminopeptidase</fullName>
    </submittedName>
</protein>
<comment type="similarity">
    <text evidence="1">Belongs to the peptidase S33 family.</text>
</comment>
<sequence length="556" mass="61414">MKFQSILLGYVLLYPAQVSSLPSDFHRSLVSNTDSKNSTLEWSQCDLDFKNNIMNENQKGFDCARLEVPLDYTSASNGETIKLDLIRAKATEKPFMGSVLFNPGGPGGSGVESVLKRAEEMLPIFGGHYDVIGFDTRGTGRTIPFFCNKTGEGANATDKSELHPRDFNTLPQLDLWDQLKTEAWETSGTLAEVCFEASQDTGRFIGTPFVARDMISIVDALGQGPKLNYWGVSYGTILGQVAASMFPERIGRMILDSNLSADDYATTMWMSSLRDSERALANLFEDCVKVGSKMCSLADYHGKNTTGESLLRTFDEKFESLIRKSHDETNATKKEVILSGAVGFKSFILNELYSASDYPSVVSRVKGLFNGNDTAMFSPSEQEISSKWNPTGANAVYGISCSDSTFRAEDPDDLFSIYQAHLAEGSFSEVVTPSRFTCARWKFSAAEQIDVNKLRNVKTSFPILIINGKYDPVTSLSGAWETSARFRGSRLLVHEGVGHGLLNHPSNCTQDAITRYFVDGKMPKLNNTCSPNLSPFEYADVEAKKKEKQVPVEHTE</sequence>
<name>A0A8J5U479_FUSOX</name>
<dbReference type="PANTHER" id="PTHR43248:SF25">
    <property type="entry name" value="AB HYDROLASE-1 DOMAIN-CONTAINING PROTEIN-RELATED"/>
    <property type="match status" value="1"/>
</dbReference>
<dbReference type="InterPro" id="IPR013595">
    <property type="entry name" value="Pept_S33_TAP-like_C"/>
</dbReference>
<dbReference type="GO" id="GO:0004177">
    <property type="term" value="F:aminopeptidase activity"/>
    <property type="evidence" value="ECO:0007669"/>
    <property type="project" value="UniProtKB-KW"/>
</dbReference>
<dbReference type="EMBL" id="JAELUQ010000008">
    <property type="protein sequence ID" value="KAG7409447.1"/>
    <property type="molecule type" value="Genomic_DNA"/>
</dbReference>
<dbReference type="AlphaFoldDB" id="A0A8J5U479"/>
<evidence type="ECO:0000313" key="5">
    <source>
        <dbReference type="EMBL" id="KAG7409447.1"/>
    </source>
</evidence>
<gene>
    <name evidence="5" type="primary">tap-0</name>
    <name evidence="5" type="ORF">Forpe1208_v010886</name>
</gene>
<keyword evidence="5" id="KW-0031">Aminopeptidase</keyword>
<feature type="domain" description="Peptidase S33 tripeptidyl aminopeptidase-like C-terminal" evidence="4">
    <location>
        <begin position="427"/>
        <end position="529"/>
    </location>
</feature>
<accession>A0A8J5U479</accession>
<dbReference type="InterPro" id="IPR051601">
    <property type="entry name" value="Serine_prot/Carboxylest_S33"/>
</dbReference>
<feature type="signal peptide" evidence="3">
    <location>
        <begin position="1"/>
        <end position="20"/>
    </location>
</feature>
<keyword evidence="5" id="KW-0645">Protease</keyword>
<proteinExistence type="inferred from homology"/>
<keyword evidence="3" id="KW-0732">Signal</keyword>
<evidence type="ECO:0000259" key="4">
    <source>
        <dbReference type="Pfam" id="PF08386"/>
    </source>
</evidence>